<evidence type="ECO:0000259" key="1">
    <source>
        <dbReference type="Pfam" id="PF09537"/>
    </source>
</evidence>
<sequence length="90" mass="9946">MAILGEEIAEGTMASGKIYRTWMDVKAFFSGADRKTILDNCENGEDAALAAYRSALESDDLTPAQRDILISHFDGIEVSHDEIRALRDIL</sequence>
<proteinExistence type="predicted"/>
<dbReference type="InterPro" id="IPR011971">
    <property type="entry name" value="CHP02284"/>
</dbReference>
<dbReference type="InterPro" id="IPR012347">
    <property type="entry name" value="Ferritin-like"/>
</dbReference>
<feature type="domain" description="DUF2383" evidence="1">
    <location>
        <begin position="3"/>
        <end position="57"/>
    </location>
</feature>
<name>A0A645IW60_9ZZZZ</name>
<evidence type="ECO:0000313" key="2">
    <source>
        <dbReference type="EMBL" id="MPN55648.1"/>
    </source>
</evidence>
<dbReference type="AlphaFoldDB" id="A0A645IW60"/>
<organism evidence="2">
    <name type="scientific">bioreactor metagenome</name>
    <dbReference type="NCBI Taxonomy" id="1076179"/>
    <lineage>
        <taxon>unclassified sequences</taxon>
        <taxon>metagenomes</taxon>
        <taxon>ecological metagenomes</taxon>
    </lineage>
</organism>
<protein>
    <recommendedName>
        <fullName evidence="1">DUF2383 domain-containing protein</fullName>
    </recommendedName>
</protein>
<dbReference type="NCBIfam" id="TIGR02284">
    <property type="entry name" value="PA2169 family four-helix-bundle protein"/>
    <property type="match status" value="1"/>
</dbReference>
<comment type="caution">
    <text evidence="2">The sequence shown here is derived from an EMBL/GenBank/DDBJ whole genome shotgun (WGS) entry which is preliminary data.</text>
</comment>
<gene>
    <name evidence="2" type="ORF">SDC9_203332</name>
</gene>
<dbReference type="Pfam" id="PF09537">
    <property type="entry name" value="DUF2383"/>
    <property type="match status" value="1"/>
</dbReference>
<accession>A0A645IW60</accession>
<dbReference type="Gene3D" id="1.20.1260.10">
    <property type="match status" value="1"/>
</dbReference>
<dbReference type="InterPro" id="IPR019052">
    <property type="entry name" value="DUF2383"/>
</dbReference>
<reference evidence="2" key="1">
    <citation type="submission" date="2019-08" db="EMBL/GenBank/DDBJ databases">
        <authorList>
            <person name="Kucharzyk K."/>
            <person name="Murdoch R.W."/>
            <person name="Higgins S."/>
            <person name="Loffler F."/>
        </authorList>
    </citation>
    <scope>NUCLEOTIDE SEQUENCE</scope>
</reference>
<dbReference type="EMBL" id="VSSQ01125139">
    <property type="protein sequence ID" value="MPN55648.1"/>
    <property type="molecule type" value="Genomic_DNA"/>
</dbReference>